<dbReference type="InterPro" id="IPR003399">
    <property type="entry name" value="Mce/MlaD"/>
</dbReference>
<reference evidence="2" key="1">
    <citation type="submission" date="2018-06" db="EMBL/GenBank/DDBJ databases">
        <authorList>
            <person name="Zhirakovskaya E."/>
        </authorList>
    </citation>
    <scope>NUCLEOTIDE SEQUENCE</scope>
</reference>
<accession>A0A3B1DKX1</accession>
<feature type="domain" description="Mce/MlaD" evidence="1">
    <location>
        <begin position="51"/>
        <end position="115"/>
    </location>
</feature>
<dbReference type="PANTHER" id="PTHR33371:SF4">
    <property type="entry name" value="INTERMEMBRANE PHOSPHOLIPID TRANSPORT SYSTEM BINDING PROTEIN MLAD"/>
    <property type="match status" value="1"/>
</dbReference>
<evidence type="ECO:0000259" key="1">
    <source>
        <dbReference type="Pfam" id="PF02470"/>
    </source>
</evidence>
<dbReference type="InterPro" id="IPR052336">
    <property type="entry name" value="MlaD_Phospholipid_Transporter"/>
</dbReference>
<gene>
    <name evidence="2" type="ORF">MNBD_PLANCTO03-2275</name>
</gene>
<dbReference type="EMBL" id="UOGK01000529">
    <property type="protein sequence ID" value="VAX41362.1"/>
    <property type="molecule type" value="Genomic_DNA"/>
</dbReference>
<dbReference type="AlphaFoldDB" id="A0A3B1DKX1"/>
<name>A0A3B1DKX1_9ZZZZ</name>
<evidence type="ECO:0000313" key="2">
    <source>
        <dbReference type="EMBL" id="VAX41362.1"/>
    </source>
</evidence>
<sequence>MSARYSQKANLLAGSFLLGGVILAVLTSFILADVNFTRTTEYLVRFSLRDGATGLTPDAAVRVGGQQVGKVKSIRIEQDQAGEFVVNVIIKIRADIELYEDAWAYLEIPLLGTGSTINIPYLGSGEGIDSPQNGSPKLAAGEMLTGSIAPPAFLANAGFGPEQRKQLQRMFAETERALTEFAEAIETVRPRIEPAADDIMASIASAKRSIEAVETDIDSWRNSISATLGNAEQTSTRFPALADDAKLVLADTRDIIRNGQTVLDENRPRINNILADTETTIAGVKNDWVPSGTTLLTTATEGIEAYANLGARAEAAFIEEQPGIERTLANLRTMSDQLKFLAIEARSQPWRLLHRPDTKELENQLLYDSARSYAVAVGDLRAASESLEAIVTRAGLSGEVDLESLQAMRAELQEAFQTYADAERNLLDRMIEANR</sequence>
<proteinExistence type="predicted"/>
<dbReference type="Pfam" id="PF02470">
    <property type="entry name" value="MlaD"/>
    <property type="match status" value="1"/>
</dbReference>
<dbReference type="PANTHER" id="PTHR33371">
    <property type="entry name" value="INTERMEMBRANE PHOSPHOLIPID TRANSPORT SYSTEM BINDING PROTEIN MLAD-RELATED"/>
    <property type="match status" value="1"/>
</dbReference>
<protein>
    <recommendedName>
        <fullName evidence="1">Mce/MlaD domain-containing protein</fullName>
    </recommendedName>
</protein>
<organism evidence="2">
    <name type="scientific">hydrothermal vent metagenome</name>
    <dbReference type="NCBI Taxonomy" id="652676"/>
    <lineage>
        <taxon>unclassified sequences</taxon>
        <taxon>metagenomes</taxon>
        <taxon>ecological metagenomes</taxon>
    </lineage>
</organism>